<proteinExistence type="predicted"/>
<feature type="non-terminal residue" evidence="2">
    <location>
        <position position="280"/>
    </location>
</feature>
<feature type="region of interest" description="Disordered" evidence="1">
    <location>
        <begin position="58"/>
        <end position="83"/>
    </location>
</feature>
<reference evidence="2" key="1">
    <citation type="submission" date="2021-06" db="EMBL/GenBank/DDBJ databases">
        <authorList>
            <person name="Kallberg Y."/>
            <person name="Tangrot J."/>
            <person name="Rosling A."/>
        </authorList>
    </citation>
    <scope>NUCLEOTIDE SEQUENCE</scope>
    <source>
        <strain evidence="2">MA453B</strain>
    </source>
</reference>
<feature type="compositionally biased region" description="Basic and acidic residues" evidence="1">
    <location>
        <begin position="58"/>
        <end position="76"/>
    </location>
</feature>
<dbReference type="EMBL" id="CAJVPY010019908">
    <property type="protein sequence ID" value="CAG8773365.1"/>
    <property type="molecule type" value="Genomic_DNA"/>
</dbReference>
<dbReference type="Proteomes" id="UP000789405">
    <property type="component" value="Unassembled WGS sequence"/>
</dbReference>
<feature type="non-terminal residue" evidence="2">
    <location>
        <position position="1"/>
    </location>
</feature>
<comment type="caution">
    <text evidence="2">The sequence shown here is derived from an EMBL/GenBank/DDBJ whole genome shotgun (WGS) entry which is preliminary data.</text>
</comment>
<evidence type="ECO:0000313" key="3">
    <source>
        <dbReference type="Proteomes" id="UP000789405"/>
    </source>
</evidence>
<name>A0A9N9JDB3_9GLOM</name>
<sequence length="280" mass="32657">NTHLKRTQEPPKKSASLEDRCAKWMEEVNKLRGLHKSASIIYDDETDMVKCCKNRVELREDDSKTSNHNQKTEIGDANRISSPGIVKEPLDAIDFEPANPKMEPLAVLNYTKASEWSMEHAEGICYKSKNGIRKNFKYETHPNSLRDSESDNTASVNEILKDHRLEHCDQNRTKDKHKYRSEFLQQNETGLKKNEHKDLNYKEIELAKETIYTKNCHQRERRYKPGSCYQENVNTDKRKEIAFEQNMKPTKNASGIKSLEYCQQMGIDIEKEEYRAKGKP</sequence>
<dbReference type="AlphaFoldDB" id="A0A9N9JDB3"/>
<protein>
    <submittedName>
        <fullName evidence="2">6796_t:CDS:1</fullName>
    </submittedName>
</protein>
<keyword evidence="3" id="KW-1185">Reference proteome</keyword>
<organism evidence="2 3">
    <name type="scientific">Dentiscutata erythropus</name>
    <dbReference type="NCBI Taxonomy" id="1348616"/>
    <lineage>
        <taxon>Eukaryota</taxon>
        <taxon>Fungi</taxon>
        <taxon>Fungi incertae sedis</taxon>
        <taxon>Mucoromycota</taxon>
        <taxon>Glomeromycotina</taxon>
        <taxon>Glomeromycetes</taxon>
        <taxon>Diversisporales</taxon>
        <taxon>Gigasporaceae</taxon>
        <taxon>Dentiscutata</taxon>
    </lineage>
</organism>
<accession>A0A9N9JDB3</accession>
<evidence type="ECO:0000313" key="2">
    <source>
        <dbReference type="EMBL" id="CAG8773365.1"/>
    </source>
</evidence>
<evidence type="ECO:0000256" key="1">
    <source>
        <dbReference type="SAM" id="MobiDB-lite"/>
    </source>
</evidence>
<gene>
    <name evidence="2" type="ORF">DERYTH_LOCUS18910</name>
</gene>